<evidence type="ECO:0000313" key="2">
    <source>
        <dbReference type="EMBL" id="PIN13856.1"/>
    </source>
</evidence>
<gene>
    <name evidence="2" type="ORF">CDL12_13528</name>
</gene>
<sequence length="69" mass="7771">MLNKALEAFGDLGDDEELGPVDWPTVKQYIKSLNDVEGEQIHPHSSSENDDSIHPMNLKDVRLRLLNGK</sequence>
<organism evidence="2 3">
    <name type="scientific">Handroanthus impetiginosus</name>
    <dbReference type="NCBI Taxonomy" id="429701"/>
    <lineage>
        <taxon>Eukaryota</taxon>
        <taxon>Viridiplantae</taxon>
        <taxon>Streptophyta</taxon>
        <taxon>Embryophyta</taxon>
        <taxon>Tracheophyta</taxon>
        <taxon>Spermatophyta</taxon>
        <taxon>Magnoliopsida</taxon>
        <taxon>eudicotyledons</taxon>
        <taxon>Gunneridae</taxon>
        <taxon>Pentapetalae</taxon>
        <taxon>asterids</taxon>
        <taxon>lamiids</taxon>
        <taxon>Lamiales</taxon>
        <taxon>Bignoniaceae</taxon>
        <taxon>Crescentiina</taxon>
        <taxon>Tabebuia alliance</taxon>
        <taxon>Handroanthus</taxon>
    </lineage>
</organism>
<dbReference type="OrthoDB" id="441412at2759"/>
<dbReference type="EMBL" id="NKXS01002399">
    <property type="protein sequence ID" value="PIN13856.1"/>
    <property type="molecule type" value="Genomic_DNA"/>
</dbReference>
<protein>
    <submittedName>
        <fullName evidence="2">Uncharacterized protein</fullName>
    </submittedName>
</protein>
<reference evidence="3" key="1">
    <citation type="journal article" date="2018" name="Gigascience">
        <title>Genome assembly of the Pink Ipe (Handroanthus impetiginosus, Bignoniaceae), a highly valued, ecologically keystone Neotropical timber forest tree.</title>
        <authorList>
            <person name="Silva-Junior O.B."/>
            <person name="Grattapaglia D."/>
            <person name="Novaes E."/>
            <person name="Collevatti R.G."/>
        </authorList>
    </citation>
    <scope>NUCLEOTIDE SEQUENCE [LARGE SCALE GENOMIC DNA]</scope>
    <source>
        <strain evidence="3">cv. UFG-1</strain>
    </source>
</reference>
<feature type="compositionally biased region" description="Basic and acidic residues" evidence="1">
    <location>
        <begin position="39"/>
        <end position="58"/>
    </location>
</feature>
<feature type="region of interest" description="Disordered" evidence="1">
    <location>
        <begin position="38"/>
        <end position="58"/>
    </location>
</feature>
<keyword evidence="3" id="KW-1185">Reference proteome</keyword>
<accession>A0A2G9H8K5</accession>
<comment type="caution">
    <text evidence="2">The sequence shown here is derived from an EMBL/GenBank/DDBJ whole genome shotgun (WGS) entry which is preliminary data.</text>
</comment>
<evidence type="ECO:0000313" key="3">
    <source>
        <dbReference type="Proteomes" id="UP000231279"/>
    </source>
</evidence>
<dbReference type="Proteomes" id="UP000231279">
    <property type="component" value="Unassembled WGS sequence"/>
</dbReference>
<evidence type="ECO:0000256" key="1">
    <source>
        <dbReference type="SAM" id="MobiDB-lite"/>
    </source>
</evidence>
<dbReference type="AlphaFoldDB" id="A0A2G9H8K5"/>
<dbReference type="STRING" id="429701.A0A2G9H8K5"/>
<proteinExistence type="predicted"/>
<name>A0A2G9H8K5_9LAMI</name>